<evidence type="ECO:0000313" key="3">
    <source>
        <dbReference type="Proteomes" id="UP001279734"/>
    </source>
</evidence>
<dbReference type="EMBL" id="BSYO01000015">
    <property type="protein sequence ID" value="GMH15555.1"/>
    <property type="molecule type" value="Genomic_DNA"/>
</dbReference>
<organism evidence="2 3">
    <name type="scientific">Nepenthes gracilis</name>
    <name type="common">Slender pitcher plant</name>
    <dbReference type="NCBI Taxonomy" id="150966"/>
    <lineage>
        <taxon>Eukaryota</taxon>
        <taxon>Viridiplantae</taxon>
        <taxon>Streptophyta</taxon>
        <taxon>Embryophyta</taxon>
        <taxon>Tracheophyta</taxon>
        <taxon>Spermatophyta</taxon>
        <taxon>Magnoliopsida</taxon>
        <taxon>eudicotyledons</taxon>
        <taxon>Gunneridae</taxon>
        <taxon>Pentapetalae</taxon>
        <taxon>Caryophyllales</taxon>
        <taxon>Nepenthaceae</taxon>
        <taxon>Nepenthes</taxon>
    </lineage>
</organism>
<dbReference type="AlphaFoldDB" id="A0AAD3XTC1"/>
<evidence type="ECO:0000256" key="1">
    <source>
        <dbReference type="SAM" id="Phobius"/>
    </source>
</evidence>
<proteinExistence type="predicted"/>
<comment type="caution">
    <text evidence="2">The sequence shown here is derived from an EMBL/GenBank/DDBJ whole genome shotgun (WGS) entry which is preliminary data.</text>
</comment>
<protein>
    <submittedName>
        <fullName evidence="2">Uncharacterized protein</fullName>
    </submittedName>
</protein>
<accession>A0AAD3XTC1</accession>
<gene>
    <name evidence="2" type="ORF">Nepgr_017396</name>
</gene>
<name>A0AAD3XTC1_NEPGR</name>
<keyword evidence="3" id="KW-1185">Reference proteome</keyword>
<evidence type="ECO:0000313" key="2">
    <source>
        <dbReference type="EMBL" id="GMH15555.1"/>
    </source>
</evidence>
<keyword evidence="1" id="KW-0812">Transmembrane</keyword>
<sequence length="86" mass="9289">MRAVCLSDLREGFCCGGLFLMLLCGLFHLSDVLSMLLLGQTAGLFLLRLGLGCSRFLLKSGAELTVTTIVVGIPELAILQSAHYMR</sequence>
<reference evidence="2" key="1">
    <citation type="submission" date="2023-05" db="EMBL/GenBank/DDBJ databases">
        <title>Nepenthes gracilis genome sequencing.</title>
        <authorList>
            <person name="Fukushima K."/>
        </authorList>
    </citation>
    <scope>NUCLEOTIDE SEQUENCE</scope>
    <source>
        <strain evidence="2">SING2019-196</strain>
    </source>
</reference>
<dbReference type="Proteomes" id="UP001279734">
    <property type="component" value="Unassembled WGS sequence"/>
</dbReference>
<keyword evidence="1" id="KW-0472">Membrane</keyword>
<feature type="transmembrane region" description="Helical" evidence="1">
    <location>
        <begin position="12"/>
        <end position="29"/>
    </location>
</feature>
<keyword evidence="1" id="KW-1133">Transmembrane helix</keyword>